<keyword evidence="5" id="KW-1185">Reference proteome</keyword>
<keyword evidence="2" id="KW-0040">ANK repeat</keyword>
<organism evidence="4 5">
    <name type="scientific">Mya arenaria</name>
    <name type="common">Soft-shell clam</name>
    <dbReference type="NCBI Taxonomy" id="6604"/>
    <lineage>
        <taxon>Eukaryota</taxon>
        <taxon>Metazoa</taxon>
        <taxon>Spiralia</taxon>
        <taxon>Lophotrochozoa</taxon>
        <taxon>Mollusca</taxon>
        <taxon>Bivalvia</taxon>
        <taxon>Autobranchia</taxon>
        <taxon>Heteroconchia</taxon>
        <taxon>Euheterodonta</taxon>
        <taxon>Imparidentia</taxon>
        <taxon>Neoheterodontei</taxon>
        <taxon>Myida</taxon>
        <taxon>Myoidea</taxon>
        <taxon>Myidae</taxon>
        <taxon>Mya</taxon>
    </lineage>
</organism>
<evidence type="ECO:0000256" key="1">
    <source>
        <dbReference type="ARBA" id="ARBA00022737"/>
    </source>
</evidence>
<evidence type="ECO:0000313" key="4">
    <source>
        <dbReference type="EMBL" id="WAR11691.1"/>
    </source>
</evidence>
<dbReference type="InterPro" id="IPR033635">
    <property type="entry name" value="ANKS1/Caskin"/>
</dbReference>
<dbReference type="Gene3D" id="1.10.150.50">
    <property type="entry name" value="Transcription Factor, Ets-1"/>
    <property type="match status" value="2"/>
</dbReference>
<proteinExistence type="predicted"/>
<dbReference type="Pfam" id="PF00536">
    <property type="entry name" value="SAM_1"/>
    <property type="match status" value="1"/>
</dbReference>
<dbReference type="InterPro" id="IPR001660">
    <property type="entry name" value="SAM"/>
</dbReference>
<dbReference type="Proteomes" id="UP001164746">
    <property type="component" value="Chromosome 8"/>
</dbReference>
<reference evidence="4" key="1">
    <citation type="submission" date="2022-11" db="EMBL/GenBank/DDBJ databases">
        <title>Centuries of genome instability and evolution in soft-shell clam transmissible cancer (bioRxiv).</title>
        <authorList>
            <person name="Hart S.F.M."/>
            <person name="Yonemitsu M.A."/>
            <person name="Giersch R.M."/>
            <person name="Beal B.F."/>
            <person name="Arriagada G."/>
            <person name="Davis B.W."/>
            <person name="Ostrander E.A."/>
            <person name="Goff S.P."/>
            <person name="Metzger M.J."/>
        </authorList>
    </citation>
    <scope>NUCLEOTIDE SEQUENCE</scope>
    <source>
        <strain evidence="4">MELC-2E11</strain>
        <tissue evidence="4">Siphon/mantle</tissue>
    </source>
</reference>
<dbReference type="InterPro" id="IPR013761">
    <property type="entry name" value="SAM/pointed_sf"/>
</dbReference>
<evidence type="ECO:0000313" key="5">
    <source>
        <dbReference type="Proteomes" id="UP001164746"/>
    </source>
</evidence>
<keyword evidence="1" id="KW-0677">Repeat</keyword>
<evidence type="ECO:0000256" key="2">
    <source>
        <dbReference type="ARBA" id="ARBA00023043"/>
    </source>
</evidence>
<evidence type="ECO:0000259" key="3">
    <source>
        <dbReference type="PROSITE" id="PS50105"/>
    </source>
</evidence>
<dbReference type="PANTHER" id="PTHR24174">
    <property type="entry name" value="ANKYRIN REPEAT AND STERILE ALPHA MOTIF DOMAIN-CONTAINING PROTEIN 1"/>
    <property type="match status" value="1"/>
</dbReference>
<sequence length="468" mass="53146">MEDGVKEFLDKLGMRKYFDMFVAKGFDKEGDISHLTEGDLKSMYIIDTDDRNRILEAAHHFHPSRKYMLHEWLQAAGLSHYFISFMESDLTDIAALARLKLPDEDLYDELEITLPGHKRRLERAVRQLAKNNMTRVPKMEVQEPENENKETTGSDVICLQKPELAVTYGRWGKPRCLLDAKYDFLLLEATVVSTLDSRDRVDIEFMVDSGSDVVTMRQEVLDSLDLELIGPINSKGVHASRVKNLRTDHKMVMGESYDSIGSRVLRHFRHYISGSQHIWLKGDFIDPTLASKELKPGNNEDKQIIVGDDENISVIGEKCEPLVKELAFESKALAPEDLENLGTNELSAPEESDDHLVQNDHVKMDKVDKKGLKGINQEKENEMKNSHSGEMDSNGHVDETDKLVSGPADVIDVRPIIASNRKRHAQNSKSANLSAIIAERENGKTVKRHRPNERKLHSLIQVRAFSNK</sequence>
<dbReference type="SUPFAM" id="SSF47769">
    <property type="entry name" value="SAM/Pointed domain"/>
    <property type="match status" value="2"/>
</dbReference>
<dbReference type="PROSITE" id="PS50105">
    <property type="entry name" value="SAM_DOMAIN"/>
    <property type="match status" value="2"/>
</dbReference>
<dbReference type="EMBL" id="CP111019">
    <property type="protein sequence ID" value="WAR11691.1"/>
    <property type="molecule type" value="Genomic_DNA"/>
</dbReference>
<protein>
    <recommendedName>
        <fullName evidence="3">SAM domain-containing protein</fullName>
    </recommendedName>
</protein>
<accession>A0ABY7ESJ1</accession>
<feature type="domain" description="SAM" evidence="3">
    <location>
        <begin position="1"/>
        <end position="64"/>
    </location>
</feature>
<dbReference type="Pfam" id="PF07647">
    <property type="entry name" value="SAM_2"/>
    <property type="match status" value="1"/>
</dbReference>
<dbReference type="CDD" id="cd09487">
    <property type="entry name" value="SAM_superfamily"/>
    <property type="match status" value="2"/>
</dbReference>
<name>A0ABY7ESJ1_MYAAR</name>
<gene>
    <name evidence="4" type="ORF">MAR_025871</name>
</gene>
<feature type="domain" description="SAM" evidence="3">
    <location>
        <begin position="69"/>
        <end position="131"/>
    </location>
</feature>
<dbReference type="PANTHER" id="PTHR24174:SF16">
    <property type="entry name" value="CASKIN-2"/>
    <property type="match status" value="1"/>
</dbReference>
<dbReference type="SMART" id="SM00454">
    <property type="entry name" value="SAM"/>
    <property type="match status" value="2"/>
</dbReference>